<keyword evidence="4" id="KW-1185">Reference proteome</keyword>
<reference evidence="3" key="1">
    <citation type="journal article" date="2023" name="G3 (Bethesda)">
        <title>A reference genome for the long-term kleptoplast-retaining sea slug Elysia crispata morphotype clarki.</title>
        <authorList>
            <person name="Eastman K.E."/>
            <person name="Pendleton A.L."/>
            <person name="Shaikh M.A."/>
            <person name="Suttiyut T."/>
            <person name="Ogas R."/>
            <person name="Tomko P."/>
            <person name="Gavelis G."/>
            <person name="Widhalm J.R."/>
            <person name="Wisecaver J.H."/>
        </authorList>
    </citation>
    <scope>NUCLEOTIDE SEQUENCE</scope>
    <source>
        <strain evidence="3">ECLA1</strain>
    </source>
</reference>
<dbReference type="EMBL" id="JAWDGP010003258">
    <property type="protein sequence ID" value="KAK3775920.1"/>
    <property type="molecule type" value="Genomic_DNA"/>
</dbReference>
<evidence type="ECO:0000313" key="4">
    <source>
        <dbReference type="Proteomes" id="UP001283361"/>
    </source>
</evidence>
<dbReference type="Pfam" id="PF07527">
    <property type="entry name" value="Hairy_orange"/>
    <property type="match status" value="1"/>
</dbReference>
<sequence>METTADPQASLSPCLSPTSELHKLWADSSSRVRLTSPALQSWPALFSFSSTAASHSNSLGKMKSLGGAKPHPYIPRSSAQSQCGSYYSLKSARSIYRTGSSGCSGLTKQTEPGNMFFEGFKDCASEVLRFLREVECVEDSNPLAQGLQSHLAEVCRTICPESMADPHTGLSSAQSLAEGMSRNQEVVSRVPELHLDNVMCLCPPSPTQAPLRINRHTVCSSECSASRGGDTNHAATASSSSLTSTYSPASLSSLSGAAINMDTAYLQASKLSMSATDRSRTSMLQMNATLPASHLKIASLDQFSPILQPRGSSVDSKLSTQTTPSISPTGDSLLQYDQRLPKYSIPEEEKGHTRCTTASAKISDAAVKKATLNFSSSSETMPENLSTSSTSNLPDSDPVIAWCLQPPAFSASSLSIQGSQPISLHPINNSFVPTCPSDPQLQCDTGVVHSDNSSGDRMQQVGSVLELRPNLLPGVTSSSVASGNFADVLLAVESCRGHNDSRVRALADELIYLIHNDGEDDFDEDEDIDNREDFNSDEGDEEGGGGDESGIEMDDSIGNPADLIEQ</sequence>
<dbReference type="Gene3D" id="6.10.250.980">
    <property type="match status" value="1"/>
</dbReference>
<dbReference type="GO" id="GO:0006355">
    <property type="term" value="P:regulation of DNA-templated transcription"/>
    <property type="evidence" value="ECO:0007669"/>
    <property type="project" value="InterPro"/>
</dbReference>
<proteinExistence type="predicted"/>
<protein>
    <recommendedName>
        <fullName evidence="2">Orange domain-containing protein</fullName>
    </recommendedName>
</protein>
<dbReference type="InterPro" id="IPR003650">
    <property type="entry name" value="Orange_dom"/>
</dbReference>
<dbReference type="PROSITE" id="PS51054">
    <property type="entry name" value="ORANGE"/>
    <property type="match status" value="1"/>
</dbReference>
<dbReference type="AlphaFoldDB" id="A0AAE1DN27"/>
<comment type="caution">
    <text evidence="3">The sequence shown here is derived from an EMBL/GenBank/DDBJ whole genome shotgun (WGS) entry which is preliminary data.</text>
</comment>
<feature type="region of interest" description="Disordered" evidence="1">
    <location>
        <begin position="518"/>
        <end position="566"/>
    </location>
</feature>
<accession>A0AAE1DN27</accession>
<feature type="compositionally biased region" description="Low complexity" evidence="1">
    <location>
        <begin position="234"/>
        <end position="245"/>
    </location>
</feature>
<dbReference type="Proteomes" id="UP001283361">
    <property type="component" value="Unassembled WGS sequence"/>
</dbReference>
<evidence type="ECO:0000256" key="1">
    <source>
        <dbReference type="SAM" id="MobiDB-lite"/>
    </source>
</evidence>
<organism evidence="3 4">
    <name type="scientific">Elysia crispata</name>
    <name type="common">lettuce slug</name>
    <dbReference type="NCBI Taxonomy" id="231223"/>
    <lineage>
        <taxon>Eukaryota</taxon>
        <taxon>Metazoa</taxon>
        <taxon>Spiralia</taxon>
        <taxon>Lophotrochozoa</taxon>
        <taxon>Mollusca</taxon>
        <taxon>Gastropoda</taxon>
        <taxon>Heterobranchia</taxon>
        <taxon>Euthyneura</taxon>
        <taxon>Panpulmonata</taxon>
        <taxon>Sacoglossa</taxon>
        <taxon>Placobranchoidea</taxon>
        <taxon>Plakobranchidae</taxon>
        <taxon>Elysia</taxon>
    </lineage>
</organism>
<name>A0AAE1DN27_9GAST</name>
<feature type="region of interest" description="Disordered" evidence="1">
    <location>
        <begin position="310"/>
        <end position="333"/>
    </location>
</feature>
<evidence type="ECO:0000313" key="3">
    <source>
        <dbReference type="EMBL" id="KAK3775920.1"/>
    </source>
</evidence>
<dbReference type="GO" id="GO:0003677">
    <property type="term" value="F:DNA binding"/>
    <property type="evidence" value="ECO:0007669"/>
    <property type="project" value="InterPro"/>
</dbReference>
<dbReference type="SMART" id="SM00511">
    <property type="entry name" value="ORANGE"/>
    <property type="match status" value="1"/>
</dbReference>
<evidence type="ECO:0000259" key="2">
    <source>
        <dbReference type="PROSITE" id="PS51054"/>
    </source>
</evidence>
<gene>
    <name evidence="3" type="ORF">RRG08_017210</name>
</gene>
<feature type="compositionally biased region" description="Acidic residues" evidence="1">
    <location>
        <begin position="518"/>
        <end position="555"/>
    </location>
</feature>
<feature type="region of interest" description="Disordered" evidence="1">
    <location>
        <begin position="224"/>
        <end position="245"/>
    </location>
</feature>
<feature type="domain" description="Orange" evidence="2">
    <location>
        <begin position="116"/>
        <end position="151"/>
    </location>
</feature>
<feature type="compositionally biased region" description="Polar residues" evidence="1">
    <location>
        <begin position="310"/>
        <end position="332"/>
    </location>
</feature>
<dbReference type="SUPFAM" id="SSF158457">
    <property type="entry name" value="Orange domain-like"/>
    <property type="match status" value="1"/>
</dbReference>